<evidence type="ECO:0000256" key="6">
    <source>
        <dbReference type="ARBA" id="ARBA00022726"/>
    </source>
</evidence>
<dbReference type="CDD" id="cd01168">
    <property type="entry name" value="adenosine_kinase"/>
    <property type="match status" value="1"/>
</dbReference>
<dbReference type="InterPro" id="IPR006311">
    <property type="entry name" value="TAT_signal"/>
</dbReference>
<dbReference type="Gene3D" id="3.30.1110.10">
    <property type="match status" value="1"/>
</dbReference>
<dbReference type="InterPro" id="IPR029056">
    <property type="entry name" value="Ribokinase-like"/>
</dbReference>
<dbReference type="PRINTS" id="PR00989">
    <property type="entry name" value="ADENOKINASE"/>
</dbReference>
<evidence type="ECO:0000256" key="3">
    <source>
        <dbReference type="ARBA" id="ARBA00010688"/>
    </source>
</evidence>
<dbReference type="SUPFAM" id="SSF53613">
    <property type="entry name" value="Ribokinase-like"/>
    <property type="match status" value="1"/>
</dbReference>
<comment type="pathway">
    <text evidence="2">Purine metabolism; AMP biosynthesis via salvage pathway; AMP from adenosine: step 1/1.</text>
</comment>
<dbReference type="Pfam" id="PF00294">
    <property type="entry name" value="PfkB"/>
    <property type="match status" value="1"/>
</dbReference>
<evidence type="ECO:0000256" key="10">
    <source>
        <dbReference type="PIRSR" id="PIRSR601805-1"/>
    </source>
</evidence>
<keyword evidence="9" id="KW-0067">ATP-binding</keyword>
<comment type="cofactor">
    <cofactor evidence="1">
        <name>Mg(2+)</name>
        <dbReference type="ChEBI" id="CHEBI:18420"/>
    </cofactor>
</comment>
<evidence type="ECO:0000313" key="12">
    <source>
        <dbReference type="EMBL" id="KEZ41524.1"/>
    </source>
</evidence>
<dbReference type="GO" id="GO:0005524">
    <property type="term" value="F:ATP binding"/>
    <property type="evidence" value="ECO:0007669"/>
    <property type="project" value="UniProtKB-KW"/>
</dbReference>
<keyword evidence="7" id="KW-0547">Nucleotide-binding</keyword>
<dbReference type="GO" id="GO:0006144">
    <property type="term" value="P:purine nucleobase metabolic process"/>
    <property type="evidence" value="ECO:0007669"/>
    <property type="project" value="EnsemblFungi"/>
</dbReference>
<dbReference type="EMBL" id="JOWA01000110">
    <property type="protein sequence ID" value="KEZ41524.1"/>
    <property type="molecule type" value="Genomic_DNA"/>
</dbReference>
<sequence length="466" mass="50391">MSHILRRQLLGRTAIGVANAAAIASQPVRVQASSSRSFTTSISLRLLRTLSSQAPRLNVGTSRAILSSPCRSDSSPLVFLALTPPSRTTTTTPPSTTFFSFTRSYSASAPRRTGQFSAKMAPAKEYALLCLENPLLDIQAFGDEALLKKYDLKANDAILAEEKHLPLYEDLLNNYDAKLLAGGAAQNSARGAQYILPPNSVVYLGCVGDDKYAAILRDAVRAAGLRVEYRVDPKEPTGRCGAIITGHNRSLCTALDAANKYDLEHLKKPEIWALVENAEIFYVGGFHFTVCPPAIMELGKFAAANNKVFAVNLSAPFIPQFFKDVVDASAPYWDYIIGNETEVAAYAEAHGLASKEPKDVAIHLANLPKENTQRKRVAIVTQGTEPTLIAVQGEDAVREVPVHKIEKDQITDTNGAGDAFAGGFLAGLVEGKELETAVDMGQWLARLSIQELGPSFPTPKQTYSPK</sequence>
<evidence type="ECO:0000256" key="1">
    <source>
        <dbReference type="ARBA" id="ARBA00001946"/>
    </source>
</evidence>
<dbReference type="PANTHER" id="PTHR45769">
    <property type="entry name" value="ADENOSINE KINASE"/>
    <property type="match status" value="1"/>
</dbReference>
<dbReference type="GO" id="GO:0004001">
    <property type="term" value="F:adenosine kinase activity"/>
    <property type="evidence" value="ECO:0007669"/>
    <property type="project" value="UniProtKB-EC"/>
</dbReference>
<evidence type="ECO:0000256" key="4">
    <source>
        <dbReference type="ARBA" id="ARBA00012119"/>
    </source>
</evidence>
<name>A0A084G2G2_PSEDA</name>
<dbReference type="GO" id="GO:0005634">
    <property type="term" value="C:nucleus"/>
    <property type="evidence" value="ECO:0007669"/>
    <property type="project" value="TreeGrafter"/>
</dbReference>
<dbReference type="KEGG" id="sapo:SAPIO_CDS7683"/>
<dbReference type="GO" id="GO:0044209">
    <property type="term" value="P:AMP salvage"/>
    <property type="evidence" value="ECO:0007669"/>
    <property type="project" value="UniProtKB-UniPathway"/>
</dbReference>
<keyword evidence="13" id="KW-1185">Reference proteome</keyword>
<protein>
    <recommendedName>
        <fullName evidence="4">adenosine kinase</fullName>
        <ecNumber evidence="4">2.7.1.20</ecNumber>
    </recommendedName>
</protein>
<dbReference type="PROSITE" id="PS00584">
    <property type="entry name" value="PFKB_KINASES_2"/>
    <property type="match status" value="1"/>
</dbReference>
<evidence type="ECO:0000259" key="11">
    <source>
        <dbReference type="Pfam" id="PF00294"/>
    </source>
</evidence>
<dbReference type="RefSeq" id="XP_016641323.1">
    <property type="nucleotide sequence ID" value="XM_016789496.1"/>
</dbReference>
<dbReference type="GO" id="GO:0006166">
    <property type="term" value="P:purine ribonucleoside salvage"/>
    <property type="evidence" value="ECO:0007669"/>
    <property type="project" value="UniProtKB-KW"/>
</dbReference>
<dbReference type="EC" id="2.7.1.20" evidence="4"/>
<dbReference type="FunFam" id="3.40.1190.20:FF:000014">
    <property type="entry name" value="ADO1p Adenosine kinase"/>
    <property type="match status" value="1"/>
</dbReference>
<gene>
    <name evidence="12" type="ORF">SAPIO_CDS7683</name>
</gene>
<evidence type="ECO:0000313" key="13">
    <source>
        <dbReference type="Proteomes" id="UP000028545"/>
    </source>
</evidence>
<keyword evidence="8" id="KW-0418">Kinase</keyword>
<reference evidence="12 13" key="1">
    <citation type="journal article" date="2014" name="Genome Announc.">
        <title>Draft genome sequence of the pathogenic fungus Scedosporium apiospermum.</title>
        <authorList>
            <person name="Vandeputte P."/>
            <person name="Ghamrawi S."/>
            <person name="Rechenmann M."/>
            <person name="Iltis A."/>
            <person name="Giraud S."/>
            <person name="Fleury M."/>
            <person name="Thornton C."/>
            <person name="Delhaes L."/>
            <person name="Meyer W."/>
            <person name="Papon N."/>
            <person name="Bouchara J.P."/>
        </authorList>
    </citation>
    <scope>NUCLEOTIDE SEQUENCE [LARGE SCALE GENOMIC DNA]</scope>
    <source>
        <strain evidence="12 13">IHEM 14462</strain>
    </source>
</reference>
<keyword evidence="6" id="KW-0660">Purine salvage</keyword>
<evidence type="ECO:0000256" key="2">
    <source>
        <dbReference type="ARBA" id="ARBA00004801"/>
    </source>
</evidence>
<dbReference type="Proteomes" id="UP000028545">
    <property type="component" value="Unassembled WGS sequence"/>
</dbReference>
<dbReference type="OMA" id="RTMCTYL"/>
<dbReference type="Gene3D" id="3.40.1190.20">
    <property type="match status" value="1"/>
</dbReference>
<dbReference type="PANTHER" id="PTHR45769:SF3">
    <property type="entry name" value="ADENOSINE KINASE"/>
    <property type="match status" value="1"/>
</dbReference>
<comment type="caution">
    <text evidence="12">The sequence shown here is derived from an EMBL/GenBank/DDBJ whole genome shotgun (WGS) entry which is preliminary data.</text>
</comment>
<evidence type="ECO:0000256" key="8">
    <source>
        <dbReference type="ARBA" id="ARBA00022777"/>
    </source>
</evidence>
<accession>A0A084G2G2</accession>
<dbReference type="UniPathway" id="UPA00588">
    <property type="reaction ID" value="UER00659"/>
</dbReference>
<dbReference type="GeneID" id="27726755"/>
<dbReference type="InterPro" id="IPR002173">
    <property type="entry name" value="Carboh/pur_kinase_PfkB_CS"/>
</dbReference>
<proteinExistence type="inferred from homology"/>
<dbReference type="InterPro" id="IPR001805">
    <property type="entry name" value="Adenokinase"/>
</dbReference>
<comment type="similarity">
    <text evidence="3">Belongs to the carbohydrate kinase PfkB family.</text>
</comment>
<dbReference type="PROSITE" id="PS51318">
    <property type="entry name" value="TAT"/>
    <property type="match status" value="1"/>
</dbReference>
<organism evidence="12 13">
    <name type="scientific">Pseudallescheria apiosperma</name>
    <name type="common">Scedosporium apiospermum</name>
    <dbReference type="NCBI Taxonomy" id="563466"/>
    <lineage>
        <taxon>Eukaryota</taxon>
        <taxon>Fungi</taxon>
        <taxon>Dikarya</taxon>
        <taxon>Ascomycota</taxon>
        <taxon>Pezizomycotina</taxon>
        <taxon>Sordariomycetes</taxon>
        <taxon>Hypocreomycetidae</taxon>
        <taxon>Microascales</taxon>
        <taxon>Microascaceae</taxon>
        <taxon>Scedosporium</taxon>
    </lineage>
</organism>
<dbReference type="VEuPathDB" id="FungiDB:SAPIO_CDS7683"/>
<feature type="domain" description="Carbohydrate kinase PfkB" evidence="11">
    <location>
        <begin position="147"/>
        <end position="460"/>
    </location>
</feature>
<dbReference type="InterPro" id="IPR011611">
    <property type="entry name" value="PfkB_dom"/>
</dbReference>
<evidence type="ECO:0000256" key="9">
    <source>
        <dbReference type="ARBA" id="ARBA00022840"/>
    </source>
</evidence>
<keyword evidence="5" id="KW-0808">Transferase</keyword>
<dbReference type="GO" id="GO:0005829">
    <property type="term" value="C:cytosol"/>
    <property type="evidence" value="ECO:0007669"/>
    <property type="project" value="TreeGrafter"/>
</dbReference>
<dbReference type="AlphaFoldDB" id="A0A084G2G2"/>
<evidence type="ECO:0000256" key="5">
    <source>
        <dbReference type="ARBA" id="ARBA00022679"/>
    </source>
</evidence>
<dbReference type="OrthoDB" id="432447at2759"/>
<evidence type="ECO:0000256" key="7">
    <source>
        <dbReference type="ARBA" id="ARBA00022741"/>
    </source>
</evidence>
<feature type="active site" description="Proton acceptor" evidence="10">
    <location>
        <position position="418"/>
    </location>
</feature>
<dbReference type="HOGENOM" id="CLU_045832_1_1_1"/>